<dbReference type="InterPro" id="IPR026960">
    <property type="entry name" value="RVT-Znf"/>
</dbReference>
<dbReference type="PANTHER" id="PTHR33116:SF78">
    <property type="entry name" value="OS12G0587133 PROTEIN"/>
    <property type="match status" value="1"/>
</dbReference>
<evidence type="ECO:0000313" key="6">
    <source>
        <dbReference type="Proteomes" id="UP000886595"/>
    </source>
</evidence>
<feature type="domain" description="DUF4283" evidence="4">
    <location>
        <begin position="165"/>
        <end position="250"/>
    </location>
</feature>
<reference evidence="5 6" key="1">
    <citation type="submission" date="2020-02" db="EMBL/GenBank/DDBJ databases">
        <authorList>
            <person name="Ma Q."/>
            <person name="Huang Y."/>
            <person name="Song X."/>
            <person name="Pei D."/>
        </authorList>
    </citation>
    <scope>NUCLEOTIDE SEQUENCE [LARGE SCALE GENOMIC DNA]</scope>
    <source>
        <strain evidence="5">Sxm20200214</strain>
        <tissue evidence="5">Leaf</tissue>
    </source>
</reference>
<feature type="compositionally biased region" description="Polar residues" evidence="1">
    <location>
        <begin position="356"/>
        <end position="371"/>
    </location>
</feature>
<evidence type="ECO:0000313" key="5">
    <source>
        <dbReference type="EMBL" id="KAG2250475.1"/>
    </source>
</evidence>
<keyword evidence="6" id="KW-1185">Reference proteome</keyword>
<protein>
    <recommendedName>
        <fullName evidence="7">Reverse transcriptase zinc-binding domain-containing protein</fullName>
    </recommendedName>
</protein>
<feature type="compositionally biased region" description="Basic and acidic residues" evidence="1">
    <location>
        <begin position="411"/>
        <end position="425"/>
    </location>
</feature>
<dbReference type="GO" id="GO:0003824">
    <property type="term" value="F:catalytic activity"/>
    <property type="evidence" value="ECO:0007669"/>
    <property type="project" value="InterPro"/>
</dbReference>
<evidence type="ECO:0000259" key="4">
    <source>
        <dbReference type="Pfam" id="PF14111"/>
    </source>
</evidence>
<evidence type="ECO:0000256" key="1">
    <source>
        <dbReference type="SAM" id="MobiDB-lite"/>
    </source>
</evidence>
<dbReference type="InterPro" id="IPR005135">
    <property type="entry name" value="Endo/exonuclease/phosphatase"/>
</dbReference>
<dbReference type="Pfam" id="PF13966">
    <property type="entry name" value="zf-RVT"/>
    <property type="match status" value="1"/>
</dbReference>
<gene>
    <name evidence="5" type="ORF">Bca52824_080611</name>
</gene>
<comment type="caution">
    <text evidence="5">The sequence shown here is derived from an EMBL/GenBank/DDBJ whole genome shotgun (WGS) entry which is preliminary data.</text>
</comment>
<feature type="region of interest" description="Disordered" evidence="1">
    <location>
        <begin position="346"/>
        <end position="448"/>
    </location>
</feature>
<feature type="region of interest" description="Disordered" evidence="1">
    <location>
        <begin position="1"/>
        <end position="29"/>
    </location>
</feature>
<dbReference type="InterPro" id="IPR025558">
    <property type="entry name" value="DUF4283"/>
</dbReference>
<dbReference type="InterPro" id="IPR036691">
    <property type="entry name" value="Endo/exonu/phosph_ase_sf"/>
</dbReference>
<dbReference type="EMBL" id="JAAMPC010000016">
    <property type="protein sequence ID" value="KAG2250475.1"/>
    <property type="molecule type" value="Genomic_DNA"/>
</dbReference>
<dbReference type="PANTHER" id="PTHR33116">
    <property type="entry name" value="REVERSE TRANSCRIPTASE ZINC-BINDING DOMAIN-CONTAINING PROTEIN-RELATED-RELATED"/>
    <property type="match status" value="1"/>
</dbReference>
<organism evidence="5 6">
    <name type="scientific">Brassica carinata</name>
    <name type="common">Ethiopian mustard</name>
    <name type="synonym">Abyssinian cabbage</name>
    <dbReference type="NCBI Taxonomy" id="52824"/>
    <lineage>
        <taxon>Eukaryota</taxon>
        <taxon>Viridiplantae</taxon>
        <taxon>Streptophyta</taxon>
        <taxon>Embryophyta</taxon>
        <taxon>Tracheophyta</taxon>
        <taxon>Spermatophyta</taxon>
        <taxon>Magnoliopsida</taxon>
        <taxon>eudicotyledons</taxon>
        <taxon>Gunneridae</taxon>
        <taxon>Pentapetalae</taxon>
        <taxon>rosids</taxon>
        <taxon>malvids</taxon>
        <taxon>Brassicales</taxon>
        <taxon>Brassicaceae</taxon>
        <taxon>Brassiceae</taxon>
        <taxon>Brassica</taxon>
    </lineage>
</organism>
<evidence type="ECO:0000259" key="3">
    <source>
        <dbReference type="Pfam" id="PF13966"/>
    </source>
</evidence>
<dbReference type="Gene3D" id="3.60.10.10">
    <property type="entry name" value="Endonuclease/exonuclease/phosphatase"/>
    <property type="match status" value="1"/>
</dbReference>
<dbReference type="Pfam" id="PF14111">
    <property type="entry name" value="DUF4283"/>
    <property type="match status" value="1"/>
</dbReference>
<feature type="region of interest" description="Disordered" evidence="1">
    <location>
        <begin position="62"/>
        <end position="121"/>
    </location>
</feature>
<feature type="compositionally biased region" description="Basic residues" evidence="1">
    <location>
        <begin position="1"/>
        <end position="11"/>
    </location>
</feature>
<sequence>MPQKKKKKPRNLLKGSSKMARLQGVSKPAAALRKTAKASPLASALCADAVIVAPVVEVPDTVSSVSAGPTEHHTTSAATGDLPPLEIAKDSSPIHSKDSQEKSLSANTEETQLEETGPLGKPIGAKSYASLLKQSAVLEELGTPSEHISGAPFVFIPDENIAAAKEEFRDFIFARFHCEWPSMGRIIGIVNAIWAKTGPRIFAHNVGPGEFLLRVTTVKTRELLLARTFWKIAGFPMFVSPWSPDFTPEEAPLTNAVVPVEMRDVPYLIFNKESLSRLATAVGKPVSLAPETERKENFQVAKLFVRVDLTKKEVEVSVSYPWLPMKCEACGKYSHLLPRCRAYTTQNGEGRKRSVSPPTEQSKGSQRNQSRPGRGKEVRHTVYSVDASGQKDNETHNSPLAQPLEEGEIPPDVHQDVSRERHVRDGVVSSENSEKGLPITSPPAPLADSTVRADYVSLSPSEDPRNSESEEPVLLVNHQRGLNHDRRHSMTKNWINIQRPLFGAFLETHIHENNSTRIHNAIPNGWKFFGNYEHHDSGRIIVVWDPSVRVFIYKSSAHAVTCGIFLMAENVNYTVTFIYGFNTVVERIALWAELTTIHDTTPVSSTPWVVLGDFNQIMRLSHHSSYPQALIDSAGVDDLNSAMQDAELFECQAKGSPFTWWNNSDTNPISKRIDHALINHSWASMFMDSYADFLEPNQSDHAPCLVRIPSISRRHRKPFKFYHHIIDHSEYASTVSESWNSVAVEGSNQFKLMRRMKLLKPALRNLNKTHFSGITKRVKQQTIILWPWRNTRASYSQLVAKCEHKFFRQRSRVRWADVGDRNTPFFHKTVAERNSRNHIHYLIDDSDRFMGSLDDIKEHSANYFQSVMVGFKAWSGLDMNAEKSEIFFGGFSDVEAAVISDLSGFKRGTFPTRYLGLPLSPKRISYATLHPFIERVSSKLNSWTVKSLSLAGKITLVSSVIYGMVNFWSSVFSLPKIFYAKVDSMCASFLWKNNTTSPKNEGGLGIRRLEEVQQVFELKRVWNFFSESGSLWVAWLRQNVFDGQSLWTVSTSSSFSSSVNRMLKLKPKLYDHMRCNIGDGKTASFWYDWWTDIGPLLSSFGPRGPRDLRIPVNYTVSSAAENGAWNLPSARSDEALTLQIVLTTMQPPDGDWSFSKRFSSKATWNVLRQRSPAVPWCDLVWFKEAVPRYSFVSWMTMVERLPTRDRLISWGMSVPAACPLCSLANESHDHLFFNCVFSTAVWSHYTGWMFAAAPASPAAVLAILDQPHISSWSGAAVILKLLMQVIVYNLWTERNHRIFRQSSSSEAAIISKVDRSIKDRLLSLPPPREGSISFLLLYLTSRSLFPP</sequence>
<dbReference type="SUPFAM" id="SSF56219">
    <property type="entry name" value="DNase I-like"/>
    <property type="match status" value="1"/>
</dbReference>
<feature type="domain" description="Reverse transcriptase zinc-binding" evidence="3">
    <location>
        <begin position="1158"/>
        <end position="1242"/>
    </location>
</feature>
<dbReference type="Pfam" id="PF03372">
    <property type="entry name" value="Exo_endo_phos"/>
    <property type="match status" value="1"/>
</dbReference>
<accession>A0A8X7PFR8</accession>
<evidence type="ECO:0008006" key="7">
    <source>
        <dbReference type="Google" id="ProtNLM"/>
    </source>
</evidence>
<dbReference type="OrthoDB" id="1113249at2759"/>
<dbReference type="Proteomes" id="UP000886595">
    <property type="component" value="Unassembled WGS sequence"/>
</dbReference>
<feature type="domain" description="Endonuclease/exonuclease/phosphatase" evidence="2">
    <location>
        <begin position="568"/>
        <end position="701"/>
    </location>
</feature>
<proteinExistence type="predicted"/>
<name>A0A8X7PFR8_BRACI</name>
<evidence type="ECO:0000259" key="2">
    <source>
        <dbReference type="Pfam" id="PF03372"/>
    </source>
</evidence>